<proteinExistence type="predicted"/>
<dbReference type="Proteomes" id="UP001057402">
    <property type="component" value="Chromosome 7"/>
</dbReference>
<keyword evidence="2" id="KW-1185">Reference proteome</keyword>
<evidence type="ECO:0000313" key="1">
    <source>
        <dbReference type="EMBL" id="KAI4342659.1"/>
    </source>
</evidence>
<protein>
    <submittedName>
        <fullName evidence="1">Uncharacterized protein</fullName>
    </submittedName>
</protein>
<name>A0ACB9P100_9MYRT</name>
<evidence type="ECO:0000313" key="2">
    <source>
        <dbReference type="Proteomes" id="UP001057402"/>
    </source>
</evidence>
<dbReference type="EMBL" id="CM042886">
    <property type="protein sequence ID" value="KAI4342659.1"/>
    <property type="molecule type" value="Genomic_DNA"/>
</dbReference>
<comment type="caution">
    <text evidence="1">The sequence shown here is derived from an EMBL/GenBank/DDBJ whole genome shotgun (WGS) entry which is preliminary data.</text>
</comment>
<accession>A0ACB9P100</accession>
<sequence>MSTSSSVRHRKDGGAGARTSPAKAAIKPLAPLSSSKENMRPYSKISDPSRSSVPFPTEKPVFRAVPRASSVPKGRTRASSPLMRPSVESGKSKVGRVFVGASGPRVSLDGAVVNNEKLSGGGVWILTDLKDKVRNRSGLRELGDRKSGRADGVLKDSSNAEALSSEKVNLDSRRDLKIGRGRNGAGEMVLSQVLQRSVEKDSDLTGDGNGKASVKYPSKLHEKLAFLEGKVKRIASDIKRTKEMLDQTNPDDSKCILSDIQEKISGIEKAMSDNVSMKSCNSDGKKSSLKENGSDVLENVVETGRSSKCSVKGMNNEELEARLFPHHMLLRNRTVPKSSTVTVPSSSKPVVDCVEKLEVTSKLKDEEKPSLIDENVITSEFLESLKDDQIRISKADVKNGVGAPEVQETDDVDTSSTQGNTVLDAMAVPVISLMAEETIDEYDDQENRQDLMVSEEKESPCSYMLSEIGKKISTGGWFVSDGEAVLLAHNDGSCSYYDIVNSEEKAEYRPPASVSPGMWRDCWIIRAPSADGCSGRYVVAASAGNALDAGFCSWDFYTKDPQASHIDNGGTSSRPILGPLPSNSMCRRNVLSTLMVSEPRQWWYKPCGPLMVSMATSQRIVRVYDIRDGEQVLKWEVQKPVAMMDHSSPLHWRSRGKVVVAESEVISLWDVNALTPQALLSVSLLGQKLSALHVNNTDAEMGGGVRQRISSAEAEGNDGVYCCGDSINVLDFRHPSGIGLRIQKLGVSVQSVFSRGDSVYIGCSNPRTSGKKNSACPEIQQFSLRQQSLFSAYSFPESNDHPSHAAITQVWGNSSIVMGVNGQGVFVFDATKDDVVGSFLRDQRIASNQKAREVVGPDDLYAPSFDYASPQALLISRDRPAMWRCLT</sequence>
<reference evidence="2" key="1">
    <citation type="journal article" date="2023" name="Front. Plant Sci.">
        <title>Chromosomal-level genome assembly of Melastoma candidum provides insights into trichome evolution.</title>
        <authorList>
            <person name="Zhong Y."/>
            <person name="Wu W."/>
            <person name="Sun C."/>
            <person name="Zou P."/>
            <person name="Liu Y."/>
            <person name="Dai S."/>
            <person name="Zhou R."/>
        </authorList>
    </citation>
    <scope>NUCLEOTIDE SEQUENCE [LARGE SCALE GENOMIC DNA]</scope>
</reference>
<organism evidence="1 2">
    <name type="scientific">Melastoma candidum</name>
    <dbReference type="NCBI Taxonomy" id="119954"/>
    <lineage>
        <taxon>Eukaryota</taxon>
        <taxon>Viridiplantae</taxon>
        <taxon>Streptophyta</taxon>
        <taxon>Embryophyta</taxon>
        <taxon>Tracheophyta</taxon>
        <taxon>Spermatophyta</taxon>
        <taxon>Magnoliopsida</taxon>
        <taxon>eudicotyledons</taxon>
        <taxon>Gunneridae</taxon>
        <taxon>Pentapetalae</taxon>
        <taxon>rosids</taxon>
        <taxon>malvids</taxon>
        <taxon>Myrtales</taxon>
        <taxon>Melastomataceae</taxon>
        <taxon>Melastomatoideae</taxon>
        <taxon>Melastomateae</taxon>
        <taxon>Melastoma</taxon>
    </lineage>
</organism>
<gene>
    <name evidence="1" type="ORF">MLD38_027255</name>
</gene>